<keyword evidence="9" id="KW-0479">Metal-binding</keyword>
<feature type="compositionally biased region" description="Polar residues" evidence="17">
    <location>
        <begin position="479"/>
        <end position="488"/>
    </location>
</feature>
<evidence type="ECO:0000256" key="1">
    <source>
        <dbReference type="ARBA" id="ARBA00001946"/>
    </source>
</evidence>
<dbReference type="PROSITE" id="PS50011">
    <property type="entry name" value="PROTEIN_KINASE_DOM"/>
    <property type="match status" value="1"/>
</dbReference>
<evidence type="ECO:0000256" key="13">
    <source>
        <dbReference type="ARBA" id="ARBA00022842"/>
    </source>
</evidence>
<comment type="catalytic activity">
    <reaction evidence="14">
        <text>L-threonyl-[protein] + ATP = O-phospho-L-threonyl-[protein] + ADP + H(+)</text>
        <dbReference type="Rhea" id="RHEA:46608"/>
        <dbReference type="Rhea" id="RHEA-COMP:11060"/>
        <dbReference type="Rhea" id="RHEA-COMP:11605"/>
        <dbReference type="ChEBI" id="CHEBI:15378"/>
        <dbReference type="ChEBI" id="CHEBI:30013"/>
        <dbReference type="ChEBI" id="CHEBI:30616"/>
        <dbReference type="ChEBI" id="CHEBI:61977"/>
        <dbReference type="ChEBI" id="CHEBI:456216"/>
        <dbReference type="EC" id="2.7.11.1"/>
    </reaction>
</comment>
<evidence type="ECO:0000256" key="14">
    <source>
        <dbReference type="ARBA" id="ARBA00047899"/>
    </source>
</evidence>
<dbReference type="Gene3D" id="1.10.510.10">
    <property type="entry name" value="Transferase(Phosphotransferase) domain 1"/>
    <property type="match status" value="1"/>
</dbReference>
<dbReference type="GO" id="GO:0004674">
    <property type="term" value="F:protein serine/threonine kinase activity"/>
    <property type="evidence" value="ECO:0007669"/>
    <property type="project" value="UniProtKB-KW"/>
</dbReference>
<proteinExistence type="inferred from homology"/>
<feature type="domain" description="Protein kinase" evidence="18">
    <location>
        <begin position="20"/>
        <end position="271"/>
    </location>
</feature>
<keyword evidence="11" id="KW-0418">Kinase</keyword>
<keyword evidence="7" id="KW-0597">Phosphoprotein</keyword>
<organism evidence="19 20">
    <name type="scientific">Cryptococcus floricola</name>
    <dbReference type="NCBI Taxonomy" id="2591691"/>
    <lineage>
        <taxon>Eukaryota</taxon>
        <taxon>Fungi</taxon>
        <taxon>Dikarya</taxon>
        <taxon>Basidiomycota</taxon>
        <taxon>Agaricomycotina</taxon>
        <taxon>Tremellomycetes</taxon>
        <taxon>Tremellales</taxon>
        <taxon>Cryptococcaceae</taxon>
        <taxon>Cryptococcus</taxon>
    </lineage>
</organism>
<evidence type="ECO:0000256" key="15">
    <source>
        <dbReference type="ARBA" id="ARBA00048679"/>
    </source>
</evidence>
<dbReference type="SMART" id="SM00220">
    <property type="entry name" value="S_TKc"/>
    <property type="match status" value="1"/>
</dbReference>
<evidence type="ECO:0000259" key="18">
    <source>
        <dbReference type="PROSITE" id="PS50011"/>
    </source>
</evidence>
<keyword evidence="12 16" id="KW-0067">ATP-binding</keyword>
<evidence type="ECO:0000256" key="8">
    <source>
        <dbReference type="ARBA" id="ARBA00022679"/>
    </source>
</evidence>
<keyword evidence="8" id="KW-0808">Transferase</keyword>
<feature type="compositionally biased region" description="Polar residues" evidence="17">
    <location>
        <begin position="297"/>
        <end position="310"/>
    </location>
</feature>
<accession>A0A5D3AYZ3</accession>
<reference evidence="19 20" key="1">
    <citation type="submission" date="2017-05" db="EMBL/GenBank/DDBJ databases">
        <title>The Genome Sequence of Tsuchiyaea wingfieldii DSM 27421.</title>
        <authorList>
            <person name="Cuomo C."/>
            <person name="Passer A."/>
            <person name="Billmyre B."/>
            <person name="Heitman J."/>
        </authorList>
    </citation>
    <scope>NUCLEOTIDE SEQUENCE [LARGE SCALE GENOMIC DNA]</scope>
    <source>
        <strain evidence="19 20">DSM 27421</strain>
    </source>
</reference>
<sequence>MSPLHSQAQAARLADPAVAYTLLEKLGAGNFGTVWKASHNDTKQIVAIKMIDLESSEDDISEIQAEIAHLSSCWSDHVTKYYGSFVRGARLWIVMEYLAGGSCLDLLKPGVFTESQVAVVCRELLLGLDYLHTEGKIHRDIKAANVLLSASGDVKLADFGVAAQLSSHKSQRHTFVGTPFWMAPEVIRQAGYDARADIWSLGITAIEMLKGDPPLSEYHPMRVLFLIPKARAPRLEAGEAGEGLRDFVERCLQKDPEYRATAKELLSHPFIRGAAKTSTLVPLVERYQIYASHLPSKPSSRPTASLNNLASGHGLTIDPSSGRGSVSSDAGDAGWNFDETIRGTRRGVPVELNLEEMEEEMWDGEVEVDPRTWDGTVKEYGQGHGHGHGGLMSAETMTASELSLPELERQPARSEASGKSTWKQRNDGVRGTVVKEGDVGNGFSTVRPMKKIDLAGSQRLSNAYIGAGSIRHQRIPESPSKSKTQPGESPTKPKPQAVEETTDSKDPRDPRELAGEALVEDVILPVLANRTQSPSLPAPTLEALSLLSRGFADLAENSPQEVYGVVMDILGSMRRGGGEGGRVGRVLGGMTLGREAGVGVGVGGKVGIEGQVNGQGQGEGEEKKGEEKKHGKEGSDLVKERSVIADLLYLRWLDGLRLKWPGSP</sequence>
<evidence type="ECO:0000256" key="3">
    <source>
        <dbReference type="ARBA" id="ARBA00008874"/>
    </source>
</evidence>
<dbReference type="InterPro" id="IPR050629">
    <property type="entry name" value="STE20/SPS1-PAK"/>
</dbReference>
<evidence type="ECO:0000256" key="6">
    <source>
        <dbReference type="ARBA" id="ARBA00022527"/>
    </source>
</evidence>
<dbReference type="GO" id="GO:0046872">
    <property type="term" value="F:metal ion binding"/>
    <property type="evidence" value="ECO:0007669"/>
    <property type="project" value="UniProtKB-KW"/>
</dbReference>
<evidence type="ECO:0000256" key="10">
    <source>
        <dbReference type="ARBA" id="ARBA00022741"/>
    </source>
</evidence>
<comment type="cofactor">
    <cofactor evidence="1">
        <name>Mg(2+)</name>
        <dbReference type="ChEBI" id="CHEBI:18420"/>
    </cofactor>
</comment>
<protein>
    <recommendedName>
        <fullName evidence="4">non-specific serine/threonine protein kinase</fullName>
        <ecNumber evidence="4">2.7.11.1</ecNumber>
    </recommendedName>
</protein>
<feature type="compositionally biased region" description="Basic and acidic residues" evidence="17">
    <location>
        <begin position="620"/>
        <end position="636"/>
    </location>
</feature>
<feature type="compositionally biased region" description="Gly residues" evidence="17">
    <location>
        <begin position="609"/>
        <end position="618"/>
    </location>
</feature>
<dbReference type="PANTHER" id="PTHR48012">
    <property type="entry name" value="STERILE20-LIKE KINASE, ISOFORM B-RELATED"/>
    <property type="match status" value="1"/>
</dbReference>
<evidence type="ECO:0000256" key="11">
    <source>
        <dbReference type="ARBA" id="ARBA00022777"/>
    </source>
</evidence>
<dbReference type="AlphaFoldDB" id="A0A5D3AYZ3"/>
<feature type="region of interest" description="Disordered" evidence="17">
    <location>
        <begin position="294"/>
        <end position="337"/>
    </location>
</feature>
<name>A0A5D3AYZ3_9TREE</name>
<dbReference type="FunFam" id="1.10.510.10:FF:000411">
    <property type="entry name" value="Probable Ste20-like kinase Don3"/>
    <property type="match status" value="1"/>
</dbReference>
<keyword evidence="20" id="KW-1185">Reference proteome</keyword>
<comment type="similarity">
    <text evidence="3">Belongs to the protein kinase superfamily. STE Ser/Thr protein kinase family. STE20 subfamily.</text>
</comment>
<comment type="catalytic activity">
    <reaction evidence="15">
        <text>L-seryl-[protein] + ATP = O-phospho-L-seryl-[protein] + ADP + H(+)</text>
        <dbReference type="Rhea" id="RHEA:17989"/>
        <dbReference type="Rhea" id="RHEA-COMP:9863"/>
        <dbReference type="Rhea" id="RHEA-COMP:11604"/>
        <dbReference type="ChEBI" id="CHEBI:15378"/>
        <dbReference type="ChEBI" id="CHEBI:29999"/>
        <dbReference type="ChEBI" id="CHEBI:30616"/>
        <dbReference type="ChEBI" id="CHEBI:83421"/>
        <dbReference type="ChEBI" id="CHEBI:456216"/>
        <dbReference type="EC" id="2.7.11.1"/>
    </reaction>
</comment>
<evidence type="ECO:0000313" key="20">
    <source>
        <dbReference type="Proteomes" id="UP000322245"/>
    </source>
</evidence>
<dbReference type="EMBL" id="NIDF01000038">
    <property type="protein sequence ID" value="TYJ55491.1"/>
    <property type="molecule type" value="Genomic_DNA"/>
</dbReference>
<feature type="compositionally biased region" description="Basic and acidic residues" evidence="17">
    <location>
        <begin position="424"/>
        <end position="434"/>
    </location>
</feature>
<evidence type="ECO:0000256" key="9">
    <source>
        <dbReference type="ARBA" id="ARBA00022723"/>
    </source>
</evidence>
<evidence type="ECO:0000256" key="16">
    <source>
        <dbReference type="PROSITE-ProRule" id="PRU10141"/>
    </source>
</evidence>
<gene>
    <name evidence="19" type="ORF">B9479_003761</name>
</gene>
<feature type="region of interest" description="Disordered" evidence="17">
    <location>
        <begin position="406"/>
        <end position="434"/>
    </location>
</feature>
<evidence type="ECO:0000256" key="4">
    <source>
        <dbReference type="ARBA" id="ARBA00012513"/>
    </source>
</evidence>
<dbReference type="SUPFAM" id="SSF56112">
    <property type="entry name" value="Protein kinase-like (PK-like)"/>
    <property type="match status" value="1"/>
</dbReference>
<keyword evidence="5" id="KW-0963">Cytoplasm</keyword>
<keyword evidence="10 16" id="KW-0547">Nucleotide-binding</keyword>
<comment type="caution">
    <text evidence="19">The sequence shown here is derived from an EMBL/GenBank/DDBJ whole genome shotgun (WGS) entry which is preliminary data.</text>
</comment>
<dbReference type="PROSITE" id="PS00107">
    <property type="entry name" value="PROTEIN_KINASE_ATP"/>
    <property type="match status" value="1"/>
</dbReference>
<dbReference type="GO" id="GO:0005737">
    <property type="term" value="C:cytoplasm"/>
    <property type="evidence" value="ECO:0007669"/>
    <property type="project" value="UniProtKB-SubCell"/>
</dbReference>
<keyword evidence="13" id="KW-0460">Magnesium</keyword>
<feature type="compositionally biased region" description="Polar residues" evidence="17">
    <location>
        <begin position="318"/>
        <end position="328"/>
    </location>
</feature>
<feature type="region of interest" description="Disordered" evidence="17">
    <location>
        <begin position="609"/>
        <end position="636"/>
    </location>
</feature>
<dbReference type="InterPro" id="IPR017441">
    <property type="entry name" value="Protein_kinase_ATP_BS"/>
</dbReference>
<dbReference type="Proteomes" id="UP000322245">
    <property type="component" value="Unassembled WGS sequence"/>
</dbReference>
<dbReference type="Pfam" id="PF00069">
    <property type="entry name" value="Pkinase"/>
    <property type="match status" value="1"/>
</dbReference>
<dbReference type="GO" id="GO:0005524">
    <property type="term" value="F:ATP binding"/>
    <property type="evidence" value="ECO:0007669"/>
    <property type="project" value="UniProtKB-UniRule"/>
</dbReference>
<feature type="binding site" evidence="16">
    <location>
        <position position="49"/>
    </location>
    <ligand>
        <name>ATP</name>
        <dbReference type="ChEBI" id="CHEBI:30616"/>
    </ligand>
</feature>
<evidence type="ECO:0000256" key="17">
    <source>
        <dbReference type="SAM" id="MobiDB-lite"/>
    </source>
</evidence>
<dbReference type="EC" id="2.7.11.1" evidence="4"/>
<dbReference type="PANTHER" id="PTHR48012:SF27">
    <property type="entry name" value="SERINE_THREONINE-PROTEIN KINASE SID1"/>
    <property type="match status" value="1"/>
</dbReference>
<evidence type="ECO:0000256" key="12">
    <source>
        <dbReference type="ARBA" id="ARBA00022840"/>
    </source>
</evidence>
<dbReference type="InterPro" id="IPR000719">
    <property type="entry name" value="Prot_kinase_dom"/>
</dbReference>
<dbReference type="CDD" id="cd06609">
    <property type="entry name" value="STKc_MST3_like"/>
    <property type="match status" value="1"/>
</dbReference>
<dbReference type="InterPro" id="IPR011009">
    <property type="entry name" value="Kinase-like_dom_sf"/>
</dbReference>
<keyword evidence="6" id="KW-0723">Serine/threonine-protein kinase</keyword>
<comment type="subcellular location">
    <subcellularLocation>
        <location evidence="2">Cytoplasm</location>
    </subcellularLocation>
</comment>
<evidence type="ECO:0000256" key="5">
    <source>
        <dbReference type="ARBA" id="ARBA00022490"/>
    </source>
</evidence>
<evidence type="ECO:0000256" key="2">
    <source>
        <dbReference type="ARBA" id="ARBA00004496"/>
    </source>
</evidence>
<evidence type="ECO:0000256" key="7">
    <source>
        <dbReference type="ARBA" id="ARBA00022553"/>
    </source>
</evidence>
<evidence type="ECO:0000313" key="19">
    <source>
        <dbReference type="EMBL" id="TYJ55491.1"/>
    </source>
</evidence>
<feature type="region of interest" description="Disordered" evidence="17">
    <location>
        <begin position="469"/>
        <end position="510"/>
    </location>
</feature>